<name>A0ABX1SG60_9PSEU</name>
<proteinExistence type="predicted"/>
<evidence type="ECO:0000256" key="1">
    <source>
        <dbReference type="SAM" id="MobiDB-lite"/>
    </source>
</evidence>
<dbReference type="Gene3D" id="3.40.50.300">
    <property type="entry name" value="P-loop containing nucleotide triphosphate hydrolases"/>
    <property type="match status" value="1"/>
</dbReference>
<comment type="caution">
    <text evidence="2">The sequence shown here is derived from an EMBL/GenBank/DDBJ whole genome shotgun (WGS) entry which is preliminary data.</text>
</comment>
<protein>
    <recommendedName>
        <fullName evidence="4">ABC transporter family protein</fullName>
    </recommendedName>
</protein>
<keyword evidence="3" id="KW-1185">Reference proteome</keyword>
<accession>A0ABX1SG60</accession>
<dbReference type="InterPro" id="IPR027417">
    <property type="entry name" value="P-loop_NTPase"/>
</dbReference>
<dbReference type="RefSeq" id="WP_169384014.1">
    <property type="nucleotide sequence ID" value="NZ_JAAXLA010000059.1"/>
</dbReference>
<evidence type="ECO:0008006" key="4">
    <source>
        <dbReference type="Google" id="ProtNLM"/>
    </source>
</evidence>
<dbReference type="EMBL" id="JAAXLA010000059">
    <property type="protein sequence ID" value="NMI00541.1"/>
    <property type="molecule type" value="Genomic_DNA"/>
</dbReference>
<gene>
    <name evidence="2" type="ORF">HF526_25000</name>
</gene>
<evidence type="ECO:0000313" key="2">
    <source>
        <dbReference type="EMBL" id="NMI00541.1"/>
    </source>
</evidence>
<sequence>MLRALRAQMGVMLGGTTLFDASVFGSLTVYENIASPLRLCDDDAVHTCTTQWLHALLDGFADRMPEELLPAHTRRRIALGRALVPDRPLVVLDDVDLCMDATTAARTVQGIRNAQQRTGATMLMTTHDIKWPGLWETGSRFSPTGGSWPAVRRRSYWTVWSTPRTSTTVSASRTAWAHRRSGSSAAGAGTGRSPSIRGWPRMR</sequence>
<reference evidence="2 3" key="1">
    <citation type="submission" date="2020-04" db="EMBL/GenBank/DDBJ databases">
        <authorList>
            <person name="Klaysubun C."/>
            <person name="Duangmal K."/>
            <person name="Lipun K."/>
        </authorList>
    </citation>
    <scope>NUCLEOTIDE SEQUENCE [LARGE SCALE GENOMIC DNA]</scope>
    <source>
        <strain evidence="2 3">K10HN5</strain>
    </source>
</reference>
<dbReference type="SUPFAM" id="SSF52540">
    <property type="entry name" value="P-loop containing nucleoside triphosphate hydrolases"/>
    <property type="match status" value="1"/>
</dbReference>
<organism evidence="2 3">
    <name type="scientific">Pseudonocardia acidicola</name>
    <dbReference type="NCBI Taxonomy" id="2724939"/>
    <lineage>
        <taxon>Bacteria</taxon>
        <taxon>Bacillati</taxon>
        <taxon>Actinomycetota</taxon>
        <taxon>Actinomycetes</taxon>
        <taxon>Pseudonocardiales</taxon>
        <taxon>Pseudonocardiaceae</taxon>
        <taxon>Pseudonocardia</taxon>
    </lineage>
</organism>
<feature type="compositionally biased region" description="Low complexity" evidence="1">
    <location>
        <begin position="182"/>
        <end position="193"/>
    </location>
</feature>
<evidence type="ECO:0000313" key="3">
    <source>
        <dbReference type="Proteomes" id="UP000820669"/>
    </source>
</evidence>
<dbReference type="Proteomes" id="UP000820669">
    <property type="component" value="Unassembled WGS sequence"/>
</dbReference>
<feature type="region of interest" description="Disordered" evidence="1">
    <location>
        <begin position="171"/>
        <end position="203"/>
    </location>
</feature>